<evidence type="ECO:0000256" key="1">
    <source>
        <dbReference type="ARBA" id="ARBA00022801"/>
    </source>
</evidence>
<comment type="similarity">
    <text evidence="3">Belongs to the CheB family.</text>
</comment>
<dbReference type="GO" id="GO:0050568">
    <property type="term" value="F:protein-glutamine glutaminase activity"/>
    <property type="evidence" value="ECO:0007669"/>
    <property type="project" value="UniProtKB-UniRule"/>
</dbReference>
<dbReference type="Gene3D" id="3.40.50.2300">
    <property type="match status" value="1"/>
</dbReference>
<gene>
    <name evidence="3" type="primary">cheB</name>
    <name evidence="9" type="ORF">BKA14_006703</name>
</gene>
<dbReference type="InterPro" id="IPR001789">
    <property type="entry name" value="Sig_transdc_resp-reg_receiver"/>
</dbReference>
<dbReference type="Pfam" id="PF01339">
    <property type="entry name" value="CheB_methylest"/>
    <property type="match status" value="1"/>
</dbReference>
<dbReference type="HAMAP" id="MF_00099">
    <property type="entry name" value="CheB_chemtxs"/>
    <property type="match status" value="1"/>
</dbReference>
<evidence type="ECO:0000256" key="5">
    <source>
        <dbReference type="PROSITE-ProRule" id="PRU00169"/>
    </source>
</evidence>
<dbReference type="Gene3D" id="3.40.50.180">
    <property type="entry name" value="Methylesterase CheB, C-terminal domain"/>
    <property type="match status" value="1"/>
</dbReference>
<dbReference type="InterPro" id="IPR011006">
    <property type="entry name" value="CheY-like_superfamily"/>
</dbReference>
<dbReference type="PROSITE" id="PS50110">
    <property type="entry name" value="RESPONSE_REGULATORY"/>
    <property type="match status" value="1"/>
</dbReference>
<dbReference type="InterPro" id="IPR000673">
    <property type="entry name" value="Sig_transdc_resp-reg_Me-estase"/>
</dbReference>
<dbReference type="EC" id="3.5.1.44" evidence="3"/>
<comment type="function">
    <text evidence="3">Involved in chemotaxis. Part of a chemotaxis signal transduction system that modulates chemotaxis in response to various stimuli. Catalyzes the demethylation of specific methylglutamate residues introduced into the chemoreceptors (methyl-accepting chemotaxis proteins or MCP) by CheR. Also mediates the irreversible deamidation of specific glutamine residues to glutamic acid.</text>
</comment>
<evidence type="ECO:0000313" key="9">
    <source>
        <dbReference type="EMBL" id="MBB4696555.1"/>
    </source>
</evidence>
<dbReference type="RefSeq" id="WP_184954777.1">
    <property type="nucleotide sequence ID" value="NZ_BOMC01000022.1"/>
</dbReference>
<dbReference type="Proteomes" id="UP000542742">
    <property type="component" value="Unassembled WGS sequence"/>
</dbReference>
<dbReference type="EMBL" id="JACHMF010000001">
    <property type="protein sequence ID" value="MBB4696555.1"/>
    <property type="molecule type" value="Genomic_DNA"/>
</dbReference>
<keyword evidence="10" id="KW-1185">Reference proteome</keyword>
<feature type="active site" evidence="3 4">
    <location>
        <position position="333"/>
    </location>
</feature>
<evidence type="ECO:0000256" key="2">
    <source>
        <dbReference type="ARBA" id="ARBA00048267"/>
    </source>
</evidence>
<feature type="region of interest" description="Disordered" evidence="6">
    <location>
        <begin position="134"/>
        <end position="209"/>
    </location>
</feature>
<keyword evidence="3 4" id="KW-0145">Chemotaxis</keyword>
<feature type="modified residue" description="4-aspartylphosphate" evidence="3 5">
    <location>
        <position position="54"/>
    </location>
</feature>
<dbReference type="EC" id="3.1.1.61" evidence="3"/>
<accession>A0A7W7CXM3</accession>
<evidence type="ECO:0000256" key="6">
    <source>
        <dbReference type="SAM" id="MobiDB-lite"/>
    </source>
</evidence>
<dbReference type="GO" id="GO:0000156">
    <property type="term" value="F:phosphorelay response regulator activity"/>
    <property type="evidence" value="ECO:0007669"/>
    <property type="project" value="InterPro"/>
</dbReference>
<feature type="domain" description="Response regulatory" evidence="7">
    <location>
        <begin position="3"/>
        <end position="121"/>
    </location>
</feature>
<dbReference type="PANTHER" id="PTHR42872">
    <property type="entry name" value="PROTEIN-GLUTAMATE METHYLESTERASE/PROTEIN-GLUTAMINE GLUTAMINASE"/>
    <property type="match status" value="1"/>
</dbReference>
<dbReference type="GO" id="GO:0006935">
    <property type="term" value="P:chemotaxis"/>
    <property type="evidence" value="ECO:0007669"/>
    <property type="project" value="UniProtKB-UniRule"/>
</dbReference>
<comment type="catalytic activity">
    <reaction evidence="3">
        <text>L-glutaminyl-[protein] + H2O = L-glutamyl-[protein] + NH4(+)</text>
        <dbReference type="Rhea" id="RHEA:16441"/>
        <dbReference type="Rhea" id="RHEA-COMP:10207"/>
        <dbReference type="Rhea" id="RHEA-COMP:10208"/>
        <dbReference type="ChEBI" id="CHEBI:15377"/>
        <dbReference type="ChEBI" id="CHEBI:28938"/>
        <dbReference type="ChEBI" id="CHEBI:29973"/>
        <dbReference type="ChEBI" id="CHEBI:30011"/>
        <dbReference type="EC" id="3.5.1.44"/>
    </reaction>
</comment>
<keyword evidence="1 3" id="KW-0378">Hydrolase</keyword>
<dbReference type="CDD" id="cd16432">
    <property type="entry name" value="CheB_Rec"/>
    <property type="match status" value="1"/>
</dbReference>
<dbReference type="GO" id="GO:0005737">
    <property type="term" value="C:cytoplasm"/>
    <property type="evidence" value="ECO:0007669"/>
    <property type="project" value="UniProtKB-SubCell"/>
</dbReference>
<proteinExistence type="inferred from homology"/>
<dbReference type="PROSITE" id="PS50122">
    <property type="entry name" value="CHEB"/>
    <property type="match status" value="1"/>
</dbReference>
<evidence type="ECO:0000256" key="4">
    <source>
        <dbReference type="PROSITE-ProRule" id="PRU00050"/>
    </source>
</evidence>
<comment type="caution">
    <text evidence="9">The sequence shown here is derived from an EMBL/GenBank/DDBJ whole genome shotgun (WGS) entry which is preliminary data.</text>
</comment>
<evidence type="ECO:0000256" key="3">
    <source>
        <dbReference type="HAMAP-Rule" id="MF_00099"/>
    </source>
</evidence>
<keyword evidence="3 5" id="KW-0597">Phosphoprotein</keyword>
<dbReference type="AlphaFoldDB" id="A0A7W7CXM3"/>
<dbReference type="PANTHER" id="PTHR42872:SF3">
    <property type="entry name" value="PROTEIN-GLUTAMATE METHYLESTERASE_PROTEIN-GLUTAMINE GLUTAMINASE 1"/>
    <property type="match status" value="1"/>
</dbReference>
<dbReference type="InterPro" id="IPR008248">
    <property type="entry name" value="CheB-like"/>
</dbReference>
<comment type="catalytic activity">
    <reaction evidence="2 3">
        <text>[protein]-L-glutamate 5-O-methyl ester + H2O = L-glutamyl-[protein] + methanol + H(+)</text>
        <dbReference type="Rhea" id="RHEA:23236"/>
        <dbReference type="Rhea" id="RHEA-COMP:10208"/>
        <dbReference type="Rhea" id="RHEA-COMP:10311"/>
        <dbReference type="ChEBI" id="CHEBI:15377"/>
        <dbReference type="ChEBI" id="CHEBI:15378"/>
        <dbReference type="ChEBI" id="CHEBI:17790"/>
        <dbReference type="ChEBI" id="CHEBI:29973"/>
        <dbReference type="ChEBI" id="CHEBI:82795"/>
        <dbReference type="EC" id="3.1.1.61"/>
    </reaction>
</comment>
<sequence length="398" mass="40942">MISVLVVDDSVVVRRLIVDALGGAENIEVVGTASNGLLAQAKIDQLKPDVITMDIEMPQMDGITAVRELRKRHKQIPVIMFSTLSASGATATLEALSAGATDYVTKPSNVGSINESIKAVRDELVPKIYALAGRRRPGAPAGPPARPGAPAAPDRPVAGRPGSAPPRAGQSPAGRPGAAPAGPGAGRPATTAPRRSAPGGRIDILAIGSSTGGPDALTKVLQGIPADIPVPIVITQHMPPVFTKMFAERLDRSTPLRVVEAGDGMELTPGWAYVAPGDHHLVFHRRGTATLTQLSGAPPENSCRPAVDVMFRSVAALYGASTYATILTGMGHDGRGGAKVLRDAGAEVLAQDEATSVVWGMPGAVVGAGLADEILPLDRIAAHLVNRVKSGRSAAVAR</sequence>
<keyword evidence="3" id="KW-0963">Cytoplasm</keyword>
<comment type="domain">
    <text evidence="3">Contains a C-terminal catalytic domain, and an N-terminal region which modulates catalytic activity.</text>
</comment>
<feature type="compositionally biased region" description="Low complexity" evidence="6">
    <location>
        <begin position="148"/>
        <end position="199"/>
    </location>
</feature>
<evidence type="ECO:0000259" key="7">
    <source>
        <dbReference type="PROSITE" id="PS50110"/>
    </source>
</evidence>
<feature type="domain" description="CheB-type methylesterase" evidence="8">
    <location>
        <begin position="198"/>
        <end position="391"/>
    </location>
</feature>
<dbReference type="PIRSF" id="PIRSF000876">
    <property type="entry name" value="RR_chemtxs_CheB"/>
    <property type="match status" value="1"/>
</dbReference>
<protein>
    <recommendedName>
        <fullName evidence="3">Protein-glutamate methylesterase/protein-glutamine glutaminase</fullName>
        <ecNumber evidence="3">3.1.1.61</ecNumber>
        <ecNumber evidence="3">3.5.1.44</ecNumber>
    </recommendedName>
</protein>
<feature type="active site" evidence="3 4">
    <location>
        <position position="210"/>
    </location>
</feature>
<comment type="PTM">
    <text evidence="3">Phosphorylated by CheA. Phosphorylation of the N-terminal regulatory domain activates the methylesterase activity.</text>
</comment>
<dbReference type="GO" id="GO:0008984">
    <property type="term" value="F:protein-glutamate methylesterase activity"/>
    <property type="evidence" value="ECO:0007669"/>
    <property type="project" value="UniProtKB-UniRule"/>
</dbReference>
<reference evidence="9 10" key="1">
    <citation type="submission" date="2020-08" db="EMBL/GenBank/DDBJ databases">
        <title>Sequencing the genomes of 1000 actinobacteria strains.</title>
        <authorList>
            <person name="Klenk H.-P."/>
        </authorList>
    </citation>
    <scope>NUCLEOTIDE SEQUENCE [LARGE SCALE GENOMIC DNA]</scope>
    <source>
        <strain evidence="9 10">DSM 45518</strain>
    </source>
</reference>
<dbReference type="SUPFAM" id="SSF52738">
    <property type="entry name" value="Methylesterase CheB, C-terminal domain"/>
    <property type="match status" value="1"/>
</dbReference>
<evidence type="ECO:0000313" key="10">
    <source>
        <dbReference type="Proteomes" id="UP000542742"/>
    </source>
</evidence>
<evidence type="ECO:0000259" key="8">
    <source>
        <dbReference type="PROSITE" id="PS50122"/>
    </source>
</evidence>
<name>A0A7W7CXM3_9ACTN</name>
<organism evidence="9 10">
    <name type="scientific">Paractinoplanes abujensis</name>
    <dbReference type="NCBI Taxonomy" id="882441"/>
    <lineage>
        <taxon>Bacteria</taxon>
        <taxon>Bacillati</taxon>
        <taxon>Actinomycetota</taxon>
        <taxon>Actinomycetes</taxon>
        <taxon>Micromonosporales</taxon>
        <taxon>Micromonosporaceae</taxon>
        <taxon>Paractinoplanes</taxon>
    </lineage>
</organism>
<dbReference type="Pfam" id="PF00072">
    <property type="entry name" value="Response_reg"/>
    <property type="match status" value="1"/>
</dbReference>
<dbReference type="SMART" id="SM00448">
    <property type="entry name" value="REC"/>
    <property type="match status" value="1"/>
</dbReference>
<dbReference type="SUPFAM" id="SSF52172">
    <property type="entry name" value="CheY-like"/>
    <property type="match status" value="1"/>
</dbReference>
<dbReference type="NCBIfam" id="NF001965">
    <property type="entry name" value="PRK00742.1"/>
    <property type="match status" value="1"/>
</dbReference>
<dbReference type="InterPro" id="IPR035909">
    <property type="entry name" value="CheB_C"/>
</dbReference>
<feature type="active site" evidence="3 4">
    <location>
        <position position="237"/>
    </location>
</feature>
<dbReference type="CDD" id="cd17541">
    <property type="entry name" value="REC_CheB-like"/>
    <property type="match status" value="1"/>
</dbReference>
<comment type="subcellular location">
    <subcellularLocation>
        <location evidence="3">Cytoplasm</location>
    </subcellularLocation>
</comment>